<feature type="transmembrane region" description="Helical" evidence="2">
    <location>
        <begin position="84"/>
        <end position="105"/>
    </location>
</feature>
<keyword evidence="5" id="KW-1185">Reference proteome</keyword>
<evidence type="ECO:0000256" key="1">
    <source>
        <dbReference type="SAM" id="MobiDB-lite"/>
    </source>
</evidence>
<evidence type="ECO:0000259" key="3">
    <source>
        <dbReference type="Pfam" id="PF15702"/>
    </source>
</evidence>
<dbReference type="PANTHER" id="PTHR14696">
    <property type="entry name" value="HERMANSKY-PUDLAK SYNDROME 6 PROTEIN"/>
    <property type="match status" value="1"/>
</dbReference>
<evidence type="ECO:0000256" key="2">
    <source>
        <dbReference type="SAM" id="Phobius"/>
    </source>
</evidence>
<feature type="compositionally biased region" description="Basic and acidic residues" evidence="1">
    <location>
        <begin position="807"/>
        <end position="818"/>
    </location>
</feature>
<keyword evidence="2" id="KW-1133">Transmembrane helix</keyword>
<feature type="domain" description="BLOC-2 complex member HPS6 C-terminal" evidence="4">
    <location>
        <begin position="402"/>
        <end position="795"/>
    </location>
</feature>
<evidence type="ECO:0000259" key="4">
    <source>
        <dbReference type="Pfam" id="PF20468"/>
    </source>
</evidence>
<proteinExistence type="predicted"/>
<accession>A0ABM1KCK7</accession>
<feature type="domain" description="BLOC-2 complex member HPS6 N-terminal" evidence="3">
    <location>
        <begin position="1"/>
        <end position="385"/>
    </location>
</feature>
<evidence type="ECO:0000313" key="5">
    <source>
        <dbReference type="Proteomes" id="UP000694871"/>
    </source>
</evidence>
<dbReference type="Proteomes" id="UP000694871">
    <property type="component" value="Unplaced"/>
</dbReference>
<organism evidence="5 6">
    <name type="scientific">Gekko japonicus</name>
    <name type="common">Schlegel's Japanese gecko</name>
    <dbReference type="NCBI Taxonomy" id="146911"/>
    <lineage>
        <taxon>Eukaryota</taxon>
        <taxon>Metazoa</taxon>
        <taxon>Chordata</taxon>
        <taxon>Craniata</taxon>
        <taxon>Vertebrata</taxon>
        <taxon>Euteleostomi</taxon>
        <taxon>Lepidosauria</taxon>
        <taxon>Squamata</taxon>
        <taxon>Bifurcata</taxon>
        <taxon>Gekkota</taxon>
        <taxon>Gekkonidae</taxon>
        <taxon>Gekkoninae</taxon>
        <taxon>Gekko</taxon>
    </lineage>
</organism>
<keyword evidence="2" id="KW-0472">Membrane</keyword>
<dbReference type="Pfam" id="PF20468">
    <property type="entry name" value="HPS6_C"/>
    <property type="match status" value="1"/>
</dbReference>
<keyword evidence="2" id="KW-0812">Transmembrane</keyword>
<dbReference type="InterPro" id="IPR046823">
    <property type="entry name" value="HPS6_N"/>
</dbReference>
<feature type="compositionally biased region" description="Polar residues" evidence="1">
    <location>
        <begin position="819"/>
        <end position="829"/>
    </location>
</feature>
<gene>
    <name evidence="6" type="primary">HPS6</name>
</gene>
<reference evidence="6" key="1">
    <citation type="submission" date="2025-08" db="UniProtKB">
        <authorList>
            <consortium name="RefSeq"/>
        </authorList>
    </citation>
    <scope>IDENTIFICATION</scope>
</reference>
<dbReference type="Pfam" id="PF15702">
    <property type="entry name" value="HPS6"/>
    <property type="match status" value="1"/>
</dbReference>
<feature type="region of interest" description="Disordered" evidence="1">
    <location>
        <begin position="803"/>
        <end position="829"/>
    </location>
</feature>
<dbReference type="GeneID" id="107114460"/>
<sequence length="829" mass="92383">MKRAAQLRQVSDWSDFVRGHGLRELLDRRRPGEAPSRIVATPDGQHLLLLWNQPASPARLVAFQRLGSDAGDLERSWQPPQPPVVGILFLGSCGGGAFWVLTVVWEQGRTELWRFVPASGWRLLQSLELCCGARARIVSICNWGSRLVWCEERPPLNVQQTPEKRAFRYCICTRDLHIRENVAQLSPLQIVLHNSPAYQVLAAASGAFLVPTPATFPGVAKCVLIWRWENTDIVVAAAPSRGCISTKVLHPGREVDFKKLILGYVGILASMEILDIHSCSLSTSKGLLLVTSSGAVDLVQPNGLWRHVFDFGGTALTPGEEVQLKVFGDMFACLLGGILYLVDLNSRQLLEKKLLSTEMLFLDFHAEEEETAVVQLLGPNGIYHLDFSGTDNDSQPEPTLVEMVFEEACKYYQRRSLSSSPLTVEKLKKGGMFQAPIALSSILCHSLASKDKRTGALPEPYAKLLSTMQLELQSYQNLEFLKSCLVGASKSEVDSYGEELVEQELNRLLHLDLNRENLVYMNSIFNSFPVASWKAVRNHLQLQQNGDGLLIARATPDVWKKILGGPVPSLSKQEASLNGVVPLFELICLSLYQFKPKWLPRFVELSQQYVGTSWAYNKEGPEGGVPLYKRALAVLARKSGCSVAYTEMEIELLLCSQRPKAILQALDLLIRHRRWQRVMDTAEKFSRLSPLLNKEMFIVLLGEFAQHRALDPHLDRLWELCPADLSASDILTIIQQHLPQTELDHPPFLPGGAPQLTVGLLKPLLHRLARCSAGQDEIYADVLQGPSFPPPTPPRHQQIAAKTAPAQEEHVQRTEPLHNHTQGTLSEGM</sequence>
<protein>
    <submittedName>
        <fullName evidence="6">Hermansky-Pudlak syndrome 6 protein</fullName>
    </submittedName>
</protein>
<dbReference type="InterPro" id="IPR046822">
    <property type="entry name" value="HPS6_C"/>
</dbReference>
<dbReference type="RefSeq" id="XP_015271444.1">
    <property type="nucleotide sequence ID" value="XM_015415958.1"/>
</dbReference>
<evidence type="ECO:0000313" key="6">
    <source>
        <dbReference type="RefSeq" id="XP_015271444.1"/>
    </source>
</evidence>
<dbReference type="PANTHER" id="PTHR14696:SF2">
    <property type="entry name" value="BLOC-2 COMPLEX MEMBER HPS6"/>
    <property type="match status" value="1"/>
</dbReference>
<name>A0ABM1KCK7_GEKJA</name>
<dbReference type="InterPro" id="IPR017218">
    <property type="entry name" value="BLOC-2_complex_Hps6_subunit"/>
</dbReference>